<comment type="caution">
    <text evidence="1">The sequence shown here is derived from an EMBL/GenBank/DDBJ whole genome shotgun (WGS) entry which is preliminary data.</text>
</comment>
<dbReference type="Proteomes" id="UP000585721">
    <property type="component" value="Unassembled WGS sequence"/>
</dbReference>
<evidence type="ECO:0000313" key="2">
    <source>
        <dbReference type="Proteomes" id="UP000585721"/>
    </source>
</evidence>
<dbReference type="EMBL" id="JACHGR010000003">
    <property type="protein sequence ID" value="MBB6055181.1"/>
    <property type="molecule type" value="Genomic_DNA"/>
</dbReference>
<evidence type="ECO:0000313" key="1">
    <source>
        <dbReference type="EMBL" id="MBB6055181.1"/>
    </source>
</evidence>
<name>A0A841GJ02_9GAMM</name>
<accession>A0A841GJ02</accession>
<dbReference type="AlphaFoldDB" id="A0A841GJ02"/>
<reference evidence="1 2" key="1">
    <citation type="submission" date="2020-08" db="EMBL/GenBank/DDBJ databases">
        <title>Genomic Encyclopedia of Type Strains, Phase IV (KMG-IV): sequencing the most valuable type-strain genomes for metagenomic binning, comparative biology and taxonomic classification.</title>
        <authorList>
            <person name="Goeker M."/>
        </authorList>
    </citation>
    <scope>NUCLEOTIDE SEQUENCE [LARGE SCALE GENOMIC DNA]</scope>
    <source>
        <strain evidence="1 2">DSM 22975</strain>
    </source>
</reference>
<gene>
    <name evidence="1" type="ORF">HNR75_001063</name>
</gene>
<organism evidence="1 2">
    <name type="scientific">Tolumonas osonensis</name>
    <dbReference type="NCBI Taxonomy" id="675874"/>
    <lineage>
        <taxon>Bacteria</taxon>
        <taxon>Pseudomonadati</taxon>
        <taxon>Pseudomonadota</taxon>
        <taxon>Gammaproteobacteria</taxon>
        <taxon>Aeromonadales</taxon>
        <taxon>Aeromonadaceae</taxon>
        <taxon>Tolumonas</taxon>
    </lineage>
</organism>
<keyword evidence="2" id="KW-1185">Reference proteome</keyword>
<sequence length="59" mass="6973">MILCSVFNWSDWHKKRVRQEMSPVVYTLIRLIHFRLKIALISLNVTGLYGKISTTLLLR</sequence>
<proteinExistence type="predicted"/>
<protein>
    <submittedName>
        <fullName evidence="1">Uncharacterized protein</fullName>
    </submittedName>
</protein>